<dbReference type="InterPro" id="IPR012338">
    <property type="entry name" value="Beta-lactam/transpept-like"/>
</dbReference>
<feature type="domain" description="Glycosyl transferase family 51" evidence="14">
    <location>
        <begin position="94"/>
        <end position="265"/>
    </location>
</feature>
<dbReference type="EMBL" id="JBEWLZ010000015">
    <property type="protein sequence ID" value="MET1491724.1"/>
    <property type="molecule type" value="Genomic_DNA"/>
</dbReference>
<dbReference type="Pfam" id="PF06832">
    <property type="entry name" value="BiPBP_C"/>
    <property type="match status" value="1"/>
</dbReference>
<keyword evidence="9" id="KW-0511">Multifunctional enzyme</keyword>
<dbReference type="EC" id="2.4.99.28" evidence="10"/>
<evidence type="ECO:0000256" key="3">
    <source>
        <dbReference type="ARBA" id="ARBA00007739"/>
    </source>
</evidence>
<evidence type="ECO:0000256" key="6">
    <source>
        <dbReference type="ARBA" id="ARBA00022676"/>
    </source>
</evidence>
<dbReference type="PANTHER" id="PTHR32282:SF15">
    <property type="entry name" value="PENICILLIN-BINDING PROTEIN 1C"/>
    <property type="match status" value="1"/>
</dbReference>
<dbReference type="InterPro" id="IPR009647">
    <property type="entry name" value="PBP_C"/>
</dbReference>
<dbReference type="InterPro" id="IPR023346">
    <property type="entry name" value="Lysozyme-like_dom_sf"/>
</dbReference>
<evidence type="ECO:0000256" key="12">
    <source>
        <dbReference type="SAM" id="Phobius"/>
    </source>
</evidence>
<dbReference type="Gene3D" id="1.10.3810.10">
    <property type="entry name" value="Biosynthetic peptidoglycan transglycosylase-like"/>
    <property type="match status" value="1"/>
</dbReference>
<keyword evidence="12" id="KW-0812">Transmembrane</keyword>
<evidence type="ECO:0000313" key="16">
    <source>
        <dbReference type="EMBL" id="MET1491724.1"/>
    </source>
</evidence>
<name>A0ABV2CUW9_9RHOO</name>
<evidence type="ECO:0000256" key="10">
    <source>
        <dbReference type="ARBA" id="ARBA00044770"/>
    </source>
</evidence>
<evidence type="ECO:0000259" key="13">
    <source>
        <dbReference type="Pfam" id="PF00905"/>
    </source>
</evidence>
<keyword evidence="12" id="KW-1133">Transmembrane helix</keyword>
<comment type="caution">
    <text evidence="16">The sequence shown here is derived from an EMBL/GenBank/DDBJ whole genome shotgun (WGS) entry which is preliminary data.</text>
</comment>
<dbReference type="InterPro" id="IPR050396">
    <property type="entry name" value="Glycosyltr_51/Transpeptidase"/>
</dbReference>
<accession>A0ABV2CUW9</accession>
<dbReference type="InterPro" id="IPR001460">
    <property type="entry name" value="PCN-bd_Tpept"/>
</dbReference>
<keyword evidence="5" id="KW-0645">Protease</keyword>
<evidence type="ECO:0000256" key="2">
    <source>
        <dbReference type="ARBA" id="ARBA00007090"/>
    </source>
</evidence>
<feature type="domain" description="Penicillin-binding protein transpeptidase" evidence="13">
    <location>
        <begin position="340"/>
        <end position="591"/>
    </location>
</feature>
<evidence type="ECO:0000256" key="7">
    <source>
        <dbReference type="ARBA" id="ARBA00022679"/>
    </source>
</evidence>
<gene>
    <name evidence="16" type="primary">pbpC</name>
    <name evidence="16" type="ORF">ABVT11_17935</name>
</gene>
<dbReference type="InterPro" id="IPR001264">
    <property type="entry name" value="Glyco_trans_51"/>
</dbReference>
<comment type="catalytic activity">
    <reaction evidence="11">
        <text>[GlcNAc-(1-&gt;4)-Mur2Ac(oyl-L-Ala-gamma-D-Glu-L-Lys-D-Ala-D-Ala)](n)-di-trans,octa-cis-undecaprenyl diphosphate + beta-D-GlcNAc-(1-&gt;4)-Mur2Ac(oyl-L-Ala-gamma-D-Glu-L-Lys-D-Ala-D-Ala)-di-trans,octa-cis-undecaprenyl diphosphate = [GlcNAc-(1-&gt;4)-Mur2Ac(oyl-L-Ala-gamma-D-Glu-L-Lys-D-Ala-D-Ala)](n+1)-di-trans,octa-cis-undecaprenyl diphosphate + di-trans,octa-cis-undecaprenyl diphosphate + H(+)</text>
        <dbReference type="Rhea" id="RHEA:23708"/>
        <dbReference type="Rhea" id="RHEA-COMP:9602"/>
        <dbReference type="Rhea" id="RHEA-COMP:9603"/>
        <dbReference type="ChEBI" id="CHEBI:15378"/>
        <dbReference type="ChEBI" id="CHEBI:58405"/>
        <dbReference type="ChEBI" id="CHEBI:60033"/>
        <dbReference type="ChEBI" id="CHEBI:78435"/>
        <dbReference type="EC" id="2.4.99.28"/>
    </reaction>
</comment>
<keyword evidence="4" id="KW-0121">Carboxypeptidase</keyword>
<evidence type="ECO:0000256" key="9">
    <source>
        <dbReference type="ARBA" id="ARBA00023268"/>
    </source>
</evidence>
<dbReference type="PANTHER" id="PTHR32282">
    <property type="entry name" value="BINDING PROTEIN TRANSPEPTIDASE, PUTATIVE-RELATED"/>
    <property type="match status" value="1"/>
</dbReference>
<sequence>MSRQPEDLHQMLRTRTGPWLLAQGRNLWRGTLTRLQGLAALRARMTWRRLLGCALALLLGCVLFVVTAQVPRFEAVRAATRSSEAVLLDRDDHVIQRLRVDKSQRMLTWTPLERISPSLIRAVVVSEDKRFWWHPGVDPIGIVSAAFDNLRRERARGASTISMQLAGLLAGPQRDRGWLGKLQQARHALALELFWSKREILEAWLNRLPFRGELIGIDAAARGLLAKGPDGLDQAEAAVLAALIRAPSASRHRVARRACAALKEMAQDTQCEQARFLALALPARPYPLPGVDEAPHLARRLLSQPGEVLRSSIDGELQRFASETLRTHLAELMERNVEDGAVIVLDNRSGEVLAYVGSSGDLSGAAAVDGVAAQRQPGSTLKSFLYALAIDQRWLTSSSVLDDSPLALTTPSGLYIPQDYDRNFRGAVSVRAALGASLNVPAVRALTLVGVNRFLTTLRDLGLASLQRDADHYGFGLALGGAETSLLELANAYRALANGGAWSAPSFAPVAKDAVPLRRQVLSPQASFIVADILADPVAREMTFGFSSALSTHGWAAVKTGTSKGMRDNWAIGFTERHTVGVWVGNFSGAPMWDVSGVTGAAPVWRDIVEHLLAEQPSRAPAAPEGVQARQVVFQPAIEAPRKDWFIAGTAGDDQHRVGAPLVQKLASARPHLIMPPDAAIIAPDPDIPQRLQSLLLQASGDATHCLRLDGKAVAACGSLQRMLPLPLPGRHRLELLDARGKLLDAHEFDVRSISPKPRAR</sequence>
<dbReference type="InterPro" id="IPR036950">
    <property type="entry name" value="PBP_transglycosylase"/>
</dbReference>
<dbReference type="RefSeq" id="WP_345929773.1">
    <property type="nucleotide sequence ID" value="NZ_JBDIVF010000012.1"/>
</dbReference>
<dbReference type="NCBIfam" id="TIGR02073">
    <property type="entry name" value="PBP_1c"/>
    <property type="match status" value="1"/>
</dbReference>
<evidence type="ECO:0000256" key="8">
    <source>
        <dbReference type="ARBA" id="ARBA00022801"/>
    </source>
</evidence>
<evidence type="ECO:0000256" key="1">
    <source>
        <dbReference type="ARBA" id="ARBA00004752"/>
    </source>
</evidence>
<dbReference type="Pfam" id="PF00905">
    <property type="entry name" value="Transpeptidase"/>
    <property type="match status" value="1"/>
</dbReference>
<keyword evidence="17" id="KW-1185">Reference proteome</keyword>
<evidence type="ECO:0000256" key="5">
    <source>
        <dbReference type="ARBA" id="ARBA00022670"/>
    </source>
</evidence>
<keyword evidence="6" id="KW-0328">Glycosyltransferase</keyword>
<evidence type="ECO:0000313" key="17">
    <source>
        <dbReference type="Proteomes" id="UP001548590"/>
    </source>
</evidence>
<keyword evidence="12" id="KW-0472">Membrane</keyword>
<feature type="domain" description="Penicillin-binding C-terminal" evidence="15">
    <location>
        <begin position="664"/>
        <end position="745"/>
    </location>
</feature>
<keyword evidence="7" id="KW-0808">Transferase</keyword>
<comment type="pathway">
    <text evidence="1">Cell wall biogenesis; peptidoglycan biosynthesis.</text>
</comment>
<comment type="similarity">
    <text evidence="3">In the N-terminal section; belongs to the glycosyltransferase 51 family.</text>
</comment>
<dbReference type="Pfam" id="PF00912">
    <property type="entry name" value="Transgly"/>
    <property type="match status" value="1"/>
</dbReference>
<dbReference type="SUPFAM" id="SSF53955">
    <property type="entry name" value="Lysozyme-like"/>
    <property type="match status" value="1"/>
</dbReference>
<evidence type="ECO:0000256" key="4">
    <source>
        <dbReference type="ARBA" id="ARBA00022645"/>
    </source>
</evidence>
<evidence type="ECO:0000259" key="14">
    <source>
        <dbReference type="Pfam" id="PF00912"/>
    </source>
</evidence>
<evidence type="ECO:0000256" key="11">
    <source>
        <dbReference type="ARBA" id="ARBA00049902"/>
    </source>
</evidence>
<feature type="transmembrane region" description="Helical" evidence="12">
    <location>
        <begin position="50"/>
        <end position="70"/>
    </location>
</feature>
<proteinExistence type="inferred from homology"/>
<dbReference type="InterPro" id="IPR011815">
    <property type="entry name" value="PBP_1c"/>
</dbReference>
<protein>
    <recommendedName>
        <fullName evidence="10">peptidoglycan glycosyltransferase</fullName>
        <ecNumber evidence="10">2.4.99.28</ecNumber>
    </recommendedName>
</protein>
<dbReference type="Proteomes" id="UP001548590">
    <property type="component" value="Unassembled WGS sequence"/>
</dbReference>
<organism evidence="16 17">
    <name type="scientific">Uliginosibacterium paludis</name>
    <dbReference type="NCBI Taxonomy" id="1615952"/>
    <lineage>
        <taxon>Bacteria</taxon>
        <taxon>Pseudomonadati</taxon>
        <taxon>Pseudomonadota</taxon>
        <taxon>Betaproteobacteria</taxon>
        <taxon>Rhodocyclales</taxon>
        <taxon>Zoogloeaceae</taxon>
        <taxon>Uliginosibacterium</taxon>
    </lineage>
</organism>
<keyword evidence="8" id="KW-0378">Hydrolase</keyword>
<comment type="similarity">
    <text evidence="2">In the C-terminal section; belongs to the transpeptidase family.</text>
</comment>
<dbReference type="SUPFAM" id="SSF56601">
    <property type="entry name" value="beta-lactamase/transpeptidase-like"/>
    <property type="match status" value="1"/>
</dbReference>
<dbReference type="Gene3D" id="3.40.710.10">
    <property type="entry name" value="DD-peptidase/beta-lactamase superfamily"/>
    <property type="match status" value="1"/>
</dbReference>
<evidence type="ECO:0000259" key="15">
    <source>
        <dbReference type="Pfam" id="PF06832"/>
    </source>
</evidence>
<reference evidence="16 17" key="1">
    <citation type="submission" date="2024-07" db="EMBL/GenBank/DDBJ databases">
        <title>Uliginosibacterium paludis KCTC:42655.</title>
        <authorList>
            <person name="Kim M.K."/>
        </authorList>
    </citation>
    <scope>NUCLEOTIDE SEQUENCE [LARGE SCALE GENOMIC DNA]</scope>
    <source>
        <strain evidence="16 17">KCTC 42655</strain>
    </source>
</reference>